<reference evidence="2" key="1">
    <citation type="journal article" date="2019" name="Int. J. Syst. Evol. Microbiol.">
        <title>The Global Catalogue of Microorganisms (GCM) 10K type strain sequencing project: providing services to taxonomists for standard genome sequencing and annotation.</title>
        <authorList>
            <consortium name="The Broad Institute Genomics Platform"/>
            <consortium name="The Broad Institute Genome Sequencing Center for Infectious Disease"/>
            <person name="Wu L."/>
            <person name="Ma J."/>
        </authorList>
    </citation>
    <scope>NUCLEOTIDE SEQUENCE [LARGE SCALE GENOMIC DNA]</scope>
    <source>
        <strain evidence="2">CGMCC 1.10188</strain>
    </source>
</reference>
<protein>
    <recommendedName>
        <fullName evidence="3">DUF1398 domain-containing protein</fullName>
    </recommendedName>
</protein>
<dbReference type="EMBL" id="BMDZ01000070">
    <property type="protein sequence ID" value="GGB57234.1"/>
    <property type="molecule type" value="Genomic_DNA"/>
</dbReference>
<dbReference type="RefSeq" id="WP_188581712.1">
    <property type="nucleotide sequence ID" value="NZ_BMDZ01000070.1"/>
</dbReference>
<name>A0ABQ1J0X7_9PROT</name>
<evidence type="ECO:0008006" key="3">
    <source>
        <dbReference type="Google" id="ProtNLM"/>
    </source>
</evidence>
<evidence type="ECO:0000313" key="1">
    <source>
        <dbReference type="EMBL" id="GGB57234.1"/>
    </source>
</evidence>
<gene>
    <name evidence="1" type="ORF">GCM10011505_42650</name>
</gene>
<dbReference type="Proteomes" id="UP000603352">
    <property type="component" value="Unassembled WGS sequence"/>
</dbReference>
<accession>A0ABQ1J0X7</accession>
<organism evidence="1 2">
    <name type="scientific">Tistrella bauzanensis</name>
    <dbReference type="NCBI Taxonomy" id="657419"/>
    <lineage>
        <taxon>Bacteria</taxon>
        <taxon>Pseudomonadati</taxon>
        <taxon>Pseudomonadota</taxon>
        <taxon>Alphaproteobacteria</taxon>
        <taxon>Geminicoccales</taxon>
        <taxon>Geminicoccaceae</taxon>
        <taxon>Tistrella</taxon>
    </lineage>
</organism>
<evidence type="ECO:0000313" key="2">
    <source>
        <dbReference type="Proteomes" id="UP000603352"/>
    </source>
</evidence>
<keyword evidence="2" id="KW-1185">Reference proteome</keyword>
<dbReference type="SUPFAM" id="SSF160419">
    <property type="entry name" value="YdfO-like"/>
    <property type="match status" value="1"/>
</dbReference>
<proteinExistence type="predicted"/>
<sequence>MTDMAHVTAVACTEGSDRGKLSFPDVIGLLGAAGIERYHADLLRAEKTYYRPDGWSTVVAAEPLAHAPASRFDAAGVAAAIGAVQRRAIDYGGFCARIAAAGCVGYHVTLAGRRAVYYGRDGACHVELFPAAD</sequence>
<comment type="caution">
    <text evidence="1">The sequence shown here is derived from an EMBL/GenBank/DDBJ whole genome shotgun (WGS) entry which is preliminary data.</text>
</comment>
<dbReference type="InterPro" id="IPR036696">
    <property type="entry name" value="YdfO-like_sf"/>
</dbReference>